<accession>A0A1H7RB00</accession>
<evidence type="ECO:0000313" key="2">
    <source>
        <dbReference type="Proteomes" id="UP000198620"/>
    </source>
</evidence>
<dbReference type="OrthoDB" id="5405851at2"/>
<dbReference type="AlphaFoldDB" id="A0A1H7RB00"/>
<sequence length="118" mass="12606">MQERTIQKLFAWIVLAAGIALGGCGGINATPIRDVTTSPANFDGKEVTLHGIAKDATRIPLVNMKSYVLKDDTGEIMVLTEGDLPKANEKLTVKVKVANLAIINGESLGTTVTEISRR</sequence>
<dbReference type="STRING" id="1233.SAMN05216387_11614"/>
<dbReference type="RefSeq" id="WP_090829495.1">
    <property type="nucleotide sequence ID" value="NZ_FOBH01000016.1"/>
</dbReference>
<protein>
    <submittedName>
        <fullName evidence="1">Uncharacterized protein</fullName>
    </submittedName>
</protein>
<reference evidence="1 2" key="1">
    <citation type="submission" date="2016-10" db="EMBL/GenBank/DDBJ databases">
        <authorList>
            <person name="de Groot N.N."/>
        </authorList>
    </citation>
    <scope>NUCLEOTIDE SEQUENCE [LARGE SCALE GENOMIC DNA]</scope>
    <source>
        <strain evidence="1 2">Nv1</strain>
    </source>
</reference>
<evidence type="ECO:0000313" key="1">
    <source>
        <dbReference type="EMBL" id="SEL57342.1"/>
    </source>
</evidence>
<dbReference type="EMBL" id="FOBH01000016">
    <property type="protein sequence ID" value="SEL57342.1"/>
    <property type="molecule type" value="Genomic_DNA"/>
</dbReference>
<gene>
    <name evidence="1" type="ORF">SAMN05216387_11614</name>
</gene>
<keyword evidence="2" id="KW-1185">Reference proteome</keyword>
<organism evidence="1 2">
    <name type="scientific">Nitrosovibrio tenuis</name>
    <dbReference type="NCBI Taxonomy" id="1233"/>
    <lineage>
        <taxon>Bacteria</taxon>
        <taxon>Pseudomonadati</taxon>
        <taxon>Pseudomonadota</taxon>
        <taxon>Betaproteobacteria</taxon>
        <taxon>Nitrosomonadales</taxon>
        <taxon>Nitrosomonadaceae</taxon>
        <taxon>Nitrosovibrio</taxon>
    </lineage>
</organism>
<dbReference type="Proteomes" id="UP000198620">
    <property type="component" value="Unassembled WGS sequence"/>
</dbReference>
<dbReference type="PROSITE" id="PS51257">
    <property type="entry name" value="PROKAR_LIPOPROTEIN"/>
    <property type="match status" value="1"/>
</dbReference>
<name>A0A1H7RB00_9PROT</name>
<proteinExistence type="predicted"/>